<keyword evidence="2" id="KW-0547">Nucleotide-binding</keyword>
<name>A0A397IXJ8_9GLOM</name>
<keyword evidence="3" id="KW-0418">Kinase</keyword>
<dbReference type="EMBL" id="PQFF01000142">
    <property type="protein sequence ID" value="RHZ79128.1"/>
    <property type="molecule type" value="Genomic_DNA"/>
</dbReference>
<dbReference type="PROSITE" id="PS50011">
    <property type="entry name" value="PROTEIN_KINASE_DOM"/>
    <property type="match status" value="1"/>
</dbReference>
<gene>
    <name evidence="7" type="ORF">Glove_151g88</name>
</gene>
<evidence type="ECO:0000256" key="1">
    <source>
        <dbReference type="ARBA" id="ARBA00022679"/>
    </source>
</evidence>
<dbReference type="Proteomes" id="UP000266861">
    <property type="component" value="Unassembled WGS sequence"/>
</dbReference>
<feature type="domain" description="Protein kinase" evidence="6">
    <location>
        <begin position="140"/>
        <end position="412"/>
    </location>
</feature>
<proteinExistence type="predicted"/>
<comment type="caution">
    <text evidence="7">The sequence shown here is derived from an EMBL/GenBank/DDBJ whole genome shotgun (WGS) entry which is preliminary data.</text>
</comment>
<evidence type="ECO:0000256" key="5">
    <source>
        <dbReference type="SAM" id="MobiDB-lite"/>
    </source>
</evidence>
<keyword evidence="4" id="KW-0067">ATP-binding</keyword>
<dbReference type="SUPFAM" id="SSF56112">
    <property type="entry name" value="Protein kinase-like (PK-like)"/>
    <property type="match status" value="1"/>
</dbReference>
<keyword evidence="8" id="KW-1185">Reference proteome</keyword>
<dbReference type="PANTHER" id="PTHR44329:SF288">
    <property type="entry name" value="MITOGEN-ACTIVATED PROTEIN KINASE KINASE KINASE 20"/>
    <property type="match status" value="1"/>
</dbReference>
<dbReference type="InterPro" id="IPR000719">
    <property type="entry name" value="Prot_kinase_dom"/>
</dbReference>
<dbReference type="STRING" id="1348612.A0A397IXJ8"/>
<dbReference type="AlphaFoldDB" id="A0A397IXJ8"/>
<dbReference type="GO" id="GO:0004674">
    <property type="term" value="F:protein serine/threonine kinase activity"/>
    <property type="evidence" value="ECO:0007669"/>
    <property type="project" value="TreeGrafter"/>
</dbReference>
<reference evidence="7 8" key="1">
    <citation type="submission" date="2018-08" db="EMBL/GenBank/DDBJ databases">
        <title>Genome and evolution of the arbuscular mycorrhizal fungus Diversispora epigaea (formerly Glomus versiforme) and its bacterial endosymbionts.</title>
        <authorList>
            <person name="Sun X."/>
            <person name="Fei Z."/>
            <person name="Harrison M."/>
        </authorList>
    </citation>
    <scope>NUCLEOTIDE SEQUENCE [LARGE SCALE GENOMIC DNA]</scope>
    <source>
        <strain evidence="7 8">IT104</strain>
    </source>
</reference>
<evidence type="ECO:0000256" key="4">
    <source>
        <dbReference type="ARBA" id="ARBA00022840"/>
    </source>
</evidence>
<evidence type="ECO:0000313" key="8">
    <source>
        <dbReference type="Proteomes" id="UP000266861"/>
    </source>
</evidence>
<keyword evidence="1" id="KW-0808">Transferase</keyword>
<feature type="region of interest" description="Disordered" evidence="5">
    <location>
        <begin position="422"/>
        <end position="460"/>
    </location>
</feature>
<dbReference type="InterPro" id="IPR011009">
    <property type="entry name" value="Kinase-like_dom_sf"/>
</dbReference>
<sequence length="528" mass="62137">MAIQKIKWNEKLNSVWDKSFYFMDTYIFKTVIQQEEYRKNMIENDSSLAENEKKFLLNELQKSYDKFKIVANSEEKRKCENCMNWHRATLYCEFCIQNYLKNNFRNWTSGNSKINRLIEKCQRNTASPEFVIEWINYDQFENIEYLTEGGCATIYTATWKAGRYHKWNPEKQILERSGDQKVVLKRLNNSNSNNIHWFQEVTLSFTLDSSSNKLAVCRGLTKDPITHDYMLVLKHYNTDLRQFLKNNHHSLSLLKKYIIIGKITNSLFKIHAKRIMHRDLHSGNILYNASNLRWYISDLGLSGPVNKPSNSIYGNLPYVAPEVYCGKCYTEKSDIYSIGILMWEVITGKIPYGDHDYENNSHLALAIASGYRPKIYKHIPLEYANLMKQCWDADPDNRPDTRILKKTMRSLIKSLYEEIDQEQSKSKTKNKNKQVTKNNKSNKKKGNKNKGNKNKGSKINKVQTSKLYTFNFPIKPRNATDEEQRAYETKQFDFEISEEMEQLYLKSIETDNFNKSCADEECDSQFQD</sequence>
<dbReference type="OrthoDB" id="1668230at2759"/>
<evidence type="ECO:0000256" key="3">
    <source>
        <dbReference type="ARBA" id="ARBA00022777"/>
    </source>
</evidence>
<dbReference type="InterPro" id="IPR051681">
    <property type="entry name" value="Ser/Thr_Kinases-Pseudokinases"/>
</dbReference>
<evidence type="ECO:0000256" key="2">
    <source>
        <dbReference type="ARBA" id="ARBA00022741"/>
    </source>
</evidence>
<dbReference type="Pfam" id="PF07714">
    <property type="entry name" value="PK_Tyr_Ser-Thr"/>
    <property type="match status" value="1"/>
</dbReference>
<feature type="compositionally biased region" description="Basic residues" evidence="5">
    <location>
        <begin position="426"/>
        <end position="458"/>
    </location>
</feature>
<protein>
    <recommendedName>
        <fullName evidence="6">Protein kinase domain-containing protein</fullName>
    </recommendedName>
</protein>
<dbReference type="PANTHER" id="PTHR44329">
    <property type="entry name" value="SERINE/THREONINE-PROTEIN KINASE TNNI3K-RELATED"/>
    <property type="match status" value="1"/>
</dbReference>
<accession>A0A397IXJ8</accession>
<evidence type="ECO:0000259" key="6">
    <source>
        <dbReference type="PROSITE" id="PS50011"/>
    </source>
</evidence>
<evidence type="ECO:0000313" key="7">
    <source>
        <dbReference type="EMBL" id="RHZ79128.1"/>
    </source>
</evidence>
<organism evidence="7 8">
    <name type="scientific">Diversispora epigaea</name>
    <dbReference type="NCBI Taxonomy" id="1348612"/>
    <lineage>
        <taxon>Eukaryota</taxon>
        <taxon>Fungi</taxon>
        <taxon>Fungi incertae sedis</taxon>
        <taxon>Mucoromycota</taxon>
        <taxon>Glomeromycotina</taxon>
        <taxon>Glomeromycetes</taxon>
        <taxon>Diversisporales</taxon>
        <taxon>Diversisporaceae</taxon>
        <taxon>Diversispora</taxon>
    </lineage>
</organism>
<dbReference type="GO" id="GO:0005524">
    <property type="term" value="F:ATP binding"/>
    <property type="evidence" value="ECO:0007669"/>
    <property type="project" value="UniProtKB-KW"/>
</dbReference>
<dbReference type="Gene3D" id="1.10.510.10">
    <property type="entry name" value="Transferase(Phosphotransferase) domain 1"/>
    <property type="match status" value="1"/>
</dbReference>
<dbReference type="InterPro" id="IPR001245">
    <property type="entry name" value="Ser-Thr/Tyr_kinase_cat_dom"/>
</dbReference>